<keyword evidence="2" id="KW-1185">Reference proteome</keyword>
<sequence>MTTTGSSQTVKFCCLERADSGHAASGSLLTMKTAVRSNLDRKSILRKGWDSDGDIWKGLDSSFPPWENLGQQLGAFKGPWTATYKLG</sequence>
<gene>
    <name evidence="1" type="ORF">MA16_Dca010511</name>
</gene>
<dbReference type="Proteomes" id="UP000233837">
    <property type="component" value="Unassembled WGS sequence"/>
</dbReference>
<protein>
    <submittedName>
        <fullName evidence="1">Uncharacterized protein</fullName>
    </submittedName>
</protein>
<accession>A0A2I0XF00</accession>
<reference evidence="1 2" key="1">
    <citation type="journal article" date="2016" name="Sci. Rep.">
        <title>The Dendrobium catenatum Lindl. genome sequence provides insights into polysaccharide synthase, floral development and adaptive evolution.</title>
        <authorList>
            <person name="Zhang G.Q."/>
            <person name="Xu Q."/>
            <person name="Bian C."/>
            <person name="Tsai W.C."/>
            <person name="Yeh C.M."/>
            <person name="Liu K.W."/>
            <person name="Yoshida K."/>
            <person name="Zhang L.S."/>
            <person name="Chang S.B."/>
            <person name="Chen F."/>
            <person name="Shi Y."/>
            <person name="Su Y.Y."/>
            <person name="Zhang Y.Q."/>
            <person name="Chen L.J."/>
            <person name="Yin Y."/>
            <person name="Lin M."/>
            <person name="Huang H."/>
            <person name="Deng H."/>
            <person name="Wang Z.W."/>
            <person name="Zhu S.L."/>
            <person name="Zhao X."/>
            <person name="Deng C."/>
            <person name="Niu S.C."/>
            <person name="Huang J."/>
            <person name="Wang M."/>
            <person name="Liu G.H."/>
            <person name="Yang H.J."/>
            <person name="Xiao X.J."/>
            <person name="Hsiao Y.Y."/>
            <person name="Wu W.L."/>
            <person name="Chen Y.Y."/>
            <person name="Mitsuda N."/>
            <person name="Ohme-Takagi M."/>
            <person name="Luo Y.B."/>
            <person name="Van de Peer Y."/>
            <person name="Liu Z.J."/>
        </authorList>
    </citation>
    <scope>NUCLEOTIDE SEQUENCE [LARGE SCALE GENOMIC DNA]</scope>
    <source>
        <tissue evidence="1">The whole plant</tissue>
    </source>
</reference>
<reference evidence="1 2" key="2">
    <citation type="journal article" date="2017" name="Nature">
        <title>The Apostasia genome and the evolution of orchids.</title>
        <authorList>
            <person name="Zhang G.Q."/>
            <person name="Liu K.W."/>
            <person name="Li Z."/>
            <person name="Lohaus R."/>
            <person name="Hsiao Y.Y."/>
            <person name="Niu S.C."/>
            <person name="Wang J.Y."/>
            <person name="Lin Y.C."/>
            <person name="Xu Q."/>
            <person name="Chen L.J."/>
            <person name="Yoshida K."/>
            <person name="Fujiwara S."/>
            <person name="Wang Z.W."/>
            <person name="Zhang Y.Q."/>
            <person name="Mitsuda N."/>
            <person name="Wang M."/>
            <person name="Liu G.H."/>
            <person name="Pecoraro L."/>
            <person name="Huang H.X."/>
            <person name="Xiao X.J."/>
            <person name="Lin M."/>
            <person name="Wu X.Y."/>
            <person name="Wu W.L."/>
            <person name="Chen Y.Y."/>
            <person name="Chang S.B."/>
            <person name="Sakamoto S."/>
            <person name="Ohme-Takagi M."/>
            <person name="Yagi M."/>
            <person name="Zeng S.J."/>
            <person name="Shen C.Y."/>
            <person name="Yeh C.M."/>
            <person name="Luo Y.B."/>
            <person name="Tsai W.C."/>
            <person name="Van de Peer Y."/>
            <person name="Liu Z.J."/>
        </authorList>
    </citation>
    <scope>NUCLEOTIDE SEQUENCE [LARGE SCALE GENOMIC DNA]</scope>
    <source>
        <tissue evidence="1">The whole plant</tissue>
    </source>
</reference>
<proteinExistence type="predicted"/>
<name>A0A2I0XF00_9ASPA</name>
<evidence type="ECO:0000313" key="2">
    <source>
        <dbReference type="Proteomes" id="UP000233837"/>
    </source>
</evidence>
<dbReference type="EMBL" id="KZ501944">
    <property type="protein sequence ID" value="PKU86475.1"/>
    <property type="molecule type" value="Genomic_DNA"/>
</dbReference>
<evidence type="ECO:0000313" key="1">
    <source>
        <dbReference type="EMBL" id="PKU86475.1"/>
    </source>
</evidence>
<organism evidence="1 2">
    <name type="scientific">Dendrobium catenatum</name>
    <dbReference type="NCBI Taxonomy" id="906689"/>
    <lineage>
        <taxon>Eukaryota</taxon>
        <taxon>Viridiplantae</taxon>
        <taxon>Streptophyta</taxon>
        <taxon>Embryophyta</taxon>
        <taxon>Tracheophyta</taxon>
        <taxon>Spermatophyta</taxon>
        <taxon>Magnoliopsida</taxon>
        <taxon>Liliopsida</taxon>
        <taxon>Asparagales</taxon>
        <taxon>Orchidaceae</taxon>
        <taxon>Epidendroideae</taxon>
        <taxon>Malaxideae</taxon>
        <taxon>Dendrobiinae</taxon>
        <taxon>Dendrobium</taxon>
    </lineage>
</organism>
<dbReference type="AlphaFoldDB" id="A0A2I0XF00"/>